<dbReference type="EMBL" id="JAAOIC020000072">
    <property type="protein sequence ID" value="KAG8033846.1"/>
    <property type="molecule type" value="Genomic_DNA"/>
</dbReference>
<dbReference type="GO" id="GO:0007165">
    <property type="term" value="P:signal transduction"/>
    <property type="evidence" value="ECO:0007669"/>
    <property type="project" value="UniProtKB-KW"/>
</dbReference>
<keyword evidence="8" id="KW-0807">Transducer</keyword>
<keyword evidence="4" id="KW-0552">Olfaction</keyword>
<dbReference type="OrthoDB" id="7663575at2759"/>
<evidence type="ECO:0000313" key="10">
    <source>
        <dbReference type="EMBL" id="KAG8033846.1"/>
    </source>
</evidence>
<evidence type="ECO:0000256" key="5">
    <source>
        <dbReference type="ARBA" id="ARBA00022989"/>
    </source>
</evidence>
<keyword evidence="3 9" id="KW-0812">Transmembrane</keyword>
<feature type="transmembrane region" description="Helical" evidence="9">
    <location>
        <begin position="213"/>
        <end position="241"/>
    </location>
</feature>
<accession>A0A8J5QXI9</accession>
<reference evidence="10" key="1">
    <citation type="submission" date="2020-03" db="EMBL/GenBank/DDBJ databases">
        <authorList>
            <person name="Chebbi M.A."/>
            <person name="Drezen J.M."/>
        </authorList>
    </citation>
    <scope>NUCLEOTIDE SEQUENCE</scope>
    <source>
        <tissue evidence="10">Whole body</tissue>
    </source>
</reference>
<dbReference type="Pfam" id="PF02949">
    <property type="entry name" value="7tm_6"/>
    <property type="match status" value="1"/>
</dbReference>
<evidence type="ECO:0000256" key="4">
    <source>
        <dbReference type="ARBA" id="ARBA00022725"/>
    </source>
</evidence>
<gene>
    <name evidence="10" type="ORF">G9C98_008327</name>
</gene>
<dbReference type="GO" id="GO:0016020">
    <property type="term" value="C:membrane"/>
    <property type="evidence" value="ECO:0007669"/>
    <property type="project" value="UniProtKB-SubCell"/>
</dbReference>
<proteinExistence type="predicted"/>
<evidence type="ECO:0000256" key="7">
    <source>
        <dbReference type="ARBA" id="ARBA00023170"/>
    </source>
</evidence>
<evidence type="ECO:0000256" key="3">
    <source>
        <dbReference type="ARBA" id="ARBA00022692"/>
    </source>
</evidence>
<keyword evidence="7" id="KW-0675">Receptor</keyword>
<evidence type="ECO:0000256" key="2">
    <source>
        <dbReference type="ARBA" id="ARBA00022606"/>
    </source>
</evidence>
<feature type="transmembrane region" description="Helical" evidence="9">
    <location>
        <begin position="74"/>
        <end position="98"/>
    </location>
</feature>
<dbReference type="AlphaFoldDB" id="A0A8J5QXI9"/>
<keyword evidence="6 9" id="KW-0472">Membrane</keyword>
<evidence type="ECO:0000256" key="8">
    <source>
        <dbReference type="ARBA" id="ARBA00023224"/>
    </source>
</evidence>
<sequence length="308" mass="36064">MIDPNFAIPSCKKLFTIELFVFKLVGLKSFEQAFNINNSNTKKQDLKYWEIIFIIATFWPLTFLSISLVKTIPIYFGVNFSMTCYLFSVLFSLTIIQIKLIRLWSCRLKFYILFETLNNIWEESITNRIDLKNQIVEIIHKSKPIQQFYVFIGLALSFCYTLRPYIVVIKTYMSLSENETMTYTELAYSGVNYPIKPDTLTNYLVLLAIEHQIVFFAGIYFILCDLLFITLTTIITVNFMVTDEYLNLFEIYLATNKNLEIINKIIRRHCLLLSLCRTITNLFSPIVLFTVIFNGIDICCTIFAFKQV</sequence>
<keyword evidence="5 9" id="KW-1133">Transmembrane helix</keyword>
<evidence type="ECO:0000313" key="11">
    <source>
        <dbReference type="Proteomes" id="UP000729913"/>
    </source>
</evidence>
<comment type="caution">
    <text evidence="10">The sequence shown here is derived from an EMBL/GenBank/DDBJ whole genome shotgun (WGS) entry which is preliminary data.</text>
</comment>
<feature type="transmembrane region" description="Helical" evidence="9">
    <location>
        <begin position="148"/>
        <end position="166"/>
    </location>
</feature>
<dbReference type="GO" id="GO:0004984">
    <property type="term" value="F:olfactory receptor activity"/>
    <property type="evidence" value="ECO:0007669"/>
    <property type="project" value="InterPro"/>
</dbReference>
<comment type="subcellular location">
    <subcellularLocation>
        <location evidence="1">Membrane</location>
        <topology evidence="1">Multi-pass membrane protein</topology>
    </subcellularLocation>
</comment>
<feature type="transmembrane region" description="Helical" evidence="9">
    <location>
        <begin position="282"/>
        <end position="305"/>
    </location>
</feature>
<protein>
    <recommendedName>
        <fullName evidence="12">Odorant receptor</fullName>
    </recommendedName>
</protein>
<dbReference type="GO" id="GO:0005549">
    <property type="term" value="F:odorant binding"/>
    <property type="evidence" value="ECO:0007669"/>
    <property type="project" value="InterPro"/>
</dbReference>
<evidence type="ECO:0000256" key="9">
    <source>
        <dbReference type="SAM" id="Phobius"/>
    </source>
</evidence>
<organism evidence="10 11">
    <name type="scientific">Cotesia typhae</name>
    <dbReference type="NCBI Taxonomy" id="2053667"/>
    <lineage>
        <taxon>Eukaryota</taxon>
        <taxon>Metazoa</taxon>
        <taxon>Ecdysozoa</taxon>
        <taxon>Arthropoda</taxon>
        <taxon>Hexapoda</taxon>
        <taxon>Insecta</taxon>
        <taxon>Pterygota</taxon>
        <taxon>Neoptera</taxon>
        <taxon>Endopterygota</taxon>
        <taxon>Hymenoptera</taxon>
        <taxon>Apocrita</taxon>
        <taxon>Ichneumonoidea</taxon>
        <taxon>Braconidae</taxon>
        <taxon>Microgastrinae</taxon>
        <taxon>Cotesia</taxon>
    </lineage>
</organism>
<evidence type="ECO:0008006" key="12">
    <source>
        <dbReference type="Google" id="ProtNLM"/>
    </source>
</evidence>
<keyword evidence="11" id="KW-1185">Reference proteome</keyword>
<keyword evidence="2" id="KW-0716">Sensory transduction</keyword>
<dbReference type="InterPro" id="IPR004117">
    <property type="entry name" value="7tm6_olfct_rcpt"/>
</dbReference>
<evidence type="ECO:0000256" key="6">
    <source>
        <dbReference type="ARBA" id="ARBA00023136"/>
    </source>
</evidence>
<evidence type="ECO:0000256" key="1">
    <source>
        <dbReference type="ARBA" id="ARBA00004141"/>
    </source>
</evidence>
<name>A0A8J5QXI9_9HYME</name>
<dbReference type="Proteomes" id="UP000729913">
    <property type="component" value="Unassembled WGS sequence"/>
</dbReference>
<feature type="transmembrane region" description="Helical" evidence="9">
    <location>
        <begin position="48"/>
        <end position="68"/>
    </location>
</feature>
<feature type="non-terminal residue" evidence="10">
    <location>
        <position position="308"/>
    </location>
</feature>
<reference evidence="10" key="2">
    <citation type="submission" date="2021-04" db="EMBL/GenBank/DDBJ databases">
        <title>Genome-wide patterns of bracovirus chromosomal integration into multiple host tissues during parasitism.</title>
        <authorList>
            <person name="Chebbi M.A.C."/>
        </authorList>
    </citation>
    <scope>NUCLEOTIDE SEQUENCE</scope>
    <source>
        <tissue evidence="10">Whole body</tissue>
    </source>
</reference>